<evidence type="ECO:0000256" key="1">
    <source>
        <dbReference type="ARBA" id="ARBA00022649"/>
    </source>
</evidence>
<name>A0A8S9T012_9CYAN</name>
<dbReference type="AlphaFoldDB" id="A0A8S9T012"/>
<dbReference type="PANTHER" id="PTHR38813">
    <property type="match status" value="1"/>
</dbReference>
<accession>A0A8S9T012</accession>
<dbReference type="SUPFAM" id="SSF143011">
    <property type="entry name" value="RelE-like"/>
    <property type="match status" value="1"/>
</dbReference>
<dbReference type="Pfam" id="PF05016">
    <property type="entry name" value="ParE_toxin"/>
    <property type="match status" value="1"/>
</dbReference>
<dbReference type="PANTHER" id="PTHR38813:SF1">
    <property type="entry name" value="TOXIN RELE1-RELATED"/>
    <property type="match status" value="1"/>
</dbReference>
<organism evidence="2 3">
    <name type="scientific">Tolypothrix bouteillei VB521301</name>
    <dbReference type="NCBI Taxonomy" id="1479485"/>
    <lineage>
        <taxon>Bacteria</taxon>
        <taxon>Bacillati</taxon>
        <taxon>Cyanobacteriota</taxon>
        <taxon>Cyanophyceae</taxon>
        <taxon>Nostocales</taxon>
        <taxon>Tolypothrichaceae</taxon>
        <taxon>Tolypothrix</taxon>
    </lineage>
</organism>
<evidence type="ECO:0000313" key="3">
    <source>
        <dbReference type="Proteomes" id="UP000029738"/>
    </source>
</evidence>
<dbReference type="InterPro" id="IPR007712">
    <property type="entry name" value="RelE/ParE_toxin"/>
</dbReference>
<dbReference type="RefSeq" id="WP_167844624.1">
    <property type="nucleotide sequence ID" value="NZ_JHEG04000001.1"/>
</dbReference>
<dbReference type="InterPro" id="IPR052747">
    <property type="entry name" value="TA_system_RelE_toxin"/>
</dbReference>
<dbReference type="InterPro" id="IPR032675">
    <property type="entry name" value="LRR_dom_sf"/>
</dbReference>
<comment type="caution">
    <text evidence="2">The sequence shown here is derived from an EMBL/GenBank/DDBJ whole genome shotgun (WGS) entry which is preliminary data.</text>
</comment>
<evidence type="ECO:0000313" key="2">
    <source>
        <dbReference type="EMBL" id="KAF3884879.1"/>
    </source>
</evidence>
<reference evidence="2" key="2">
    <citation type="submission" date="2019-11" db="EMBL/GenBank/DDBJ databases">
        <title>Improved Assembly of Tolypothrix boutellei genome.</title>
        <authorList>
            <person name="Sarangi A.N."/>
            <person name="Mukherjee M."/>
            <person name="Ghosh S."/>
            <person name="Singh D."/>
            <person name="Das A."/>
            <person name="Kant S."/>
            <person name="Prusty A."/>
            <person name="Tripathy S."/>
        </authorList>
    </citation>
    <scope>NUCLEOTIDE SEQUENCE</scope>
    <source>
        <strain evidence="2">VB521301</strain>
    </source>
</reference>
<dbReference type="Proteomes" id="UP000029738">
    <property type="component" value="Unassembled WGS sequence"/>
</dbReference>
<dbReference type="SUPFAM" id="SSF52047">
    <property type="entry name" value="RNI-like"/>
    <property type="match status" value="1"/>
</dbReference>
<gene>
    <name evidence="2" type="ORF">DA73_0400004970</name>
</gene>
<dbReference type="EMBL" id="JHEG04000001">
    <property type="protein sequence ID" value="KAF3884879.1"/>
    <property type="molecule type" value="Genomic_DNA"/>
</dbReference>
<protein>
    <submittedName>
        <fullName evidence="2">Type II toxin-antitoxin system RelE/ParE family toxin</fullName>
    </submittedName>
</protein>
<dbReference type="Gene3D" id="3.80.10.10">
    <property type="entry name" value="Ribonuclease Inhibitor"/>
    <property type="match status" value="1"/>
</dbReference>
<sequence length="234" mass="26247">MTYTVEFSPSARKMFKKLPQDLQDRIQPKIDALATEPRPNGVKKLKGEENTYRIKIGSYRVVYEIEDDVLLVIVIKVAGRKDDLPALEYLKLWFGRYYESSHRSNLLIDSLLPFLFNESSPHLSYLGLRSSKNADELARAVAESPIIERLAVLDLSMGNLTDKGAKALLNSRATNQLHTLNISNNCVSANMIQELSQLNCRIIANGQEEVLKEGLEPHVTGYYTSEATQSLGSC</sequence>
<proteinExistence type="predicted"/>
<keyword evidence="3" id="KW-1185">Reference proteome</keyword>
<reference evidence="2" key="1">
    <citation type="journal article" date="2015" name="Genome Announc.">
        <title>Draft Genome Sequence of Tolypothrix boutellei Strain VB521301.</title>
        <authorList>
            <person name="Chandrababunaidu M.M."/>
            <person name="Singh D."/>
            <person name="Sen D."/>
            <person name="Bhan S."/>
            <person name="Das S."/>
            <person name="Gupta A."/>
            <person name="Adhikary S.P."/>
            <person name="Tripathy S."/>
        </authorList>
    </citation>
    <scope>NUCLEOTIDE SEQUENCE</scope>
    <source>
        <strain evidence="2">VB521301</strain>
    </source>
</reference>
<dbReference type="Gene3D" id="3.30.2310.20">
    <property type="entry name" value="RelE-like"/>
    <property type="match status" value="1"/>
</dbReference>
<dbReference type="InterPro" id="IPR035093">
    <property type="entry name" value="RelE/ParE_toxin_dom_sf"/>
</dbReference>
<keyword evidence="1" id="KW-1277">Toxin-antitoxin system</keyword>